<dbReference type="Proteomes" id="UP000701801">
    <property type="component" value="Unassembled WGS sequence"/>
</dbReference>
<evidence type="ECO:0000259" key="1">
    <source>
        <dbReference type="PROSITE" id="PS50904"/>
    </source>
</evidence>
<name>A0A9N9LZ37_9HELO</name>
<proteinExistence type="predicted"/>
<gene>
    <name evidence="2" type="ORF">HYALB_00006262</name>
</gene>
<evidence type="ECO:0000313" key="3">
    <source>
        <dbReference type="Proteomes" id="UP000701801"/>
    </source>
</evidence>
<dbReference type="InterPro" id="IPR006797">
    <property type="entry name" value="PRELI/MSF1_dom"/>
</dbReference>
<reference evidence="2" key="1">
    <citation type="submission" date="2021-07" db="EMBL/GenBank/DDBJ databases">
        <authorList>
            <person name="Durling M."/>
        </authorList>
    </citation>
    <scope>NUCLEOTIDE SEQUENCE</scope>
</reference>
<comment type="caution">
    <text evidence="2">The sequence shown here is derived from an EMBL/GenBank/DDBJ whole genome shotgun (WGS) entry which is preliminary data.</text>
</comment>
<dbReference type="AlphaFoldDB" id="A0A9N9LZ37"/>
<dbReference type="InterPro" id="IPR037365">
    <property type="entry name" value="Slowmo/Ups"/>
</dbReference>
<organism evidence="2 3">
    <name type="scientific">Hymenoscyphus albidus</name>
    <dbReference type="NCBI Taxonomy" id="595503"/>
    <lineage>
        <taxon>Eukaryota</taxon>
        <taxon>Fungi</taxon>
        <taxon>Dikarya</taxon>
        <taxon>Ascomycota</taxon>
        <taxon>Pezizomycotina</taxon>
        <taxon>Leotiomycetes</taxon>
        <taxon>Helotiales</taxon>
        <taxon>Helotiaceae</taxon>
        <taxon>Hymenoscyphus</taxon>
    </lineage>
</organism>
<protein>
    <recommendedName>
        <fullName evidence="1">PRELI/MSF1 domain-containing protein</fullName>
    </recommendedName>
</protein>
<feature type="domain" description="PRELI/MSF1" evidence="1">
    <location>
        <begin position="48"/>
        <end position="269"/>
    </location>
</feature>
<dbReference type="PANTHER" id="PTHR11158">
    <property type="entry name" value="MSF1/PX19 RELATED"/>
    <property type="match status" value="1"/>
</dbReference>
<sequence length="293" mass="32770">MQPQHHTIPFPSPTRYNSNKAPTYYLIPLNSSASTPKSTDEFKIAIMVKSYTKSYDYSYAFPTVCLAYFLRYPNPYSTHVLSSDVISRTIDEAGRLQTTRIHRKSSRLPSAVLKLLPQSVLGSVSGGKSESYILETSTVDVKEGWMKTESKNLDWTGILSVIEKQEYTRQVPNREADIFSATAGTTGVKTTVLFRSRLGDRLRARATRLGEAAAVEVDEEPKRSFLASWSKSGIQRSIEAIASRKTENQMGHAKEGMNVVLERLRHGGLVAVLDGMRKDRESMYNATEGAYKQ</sequence>
<dbReference type="OrthoDB" id="341300at2759"/>
<accession>A0A9N9LZ37</accession>
<dbReference type="Pfam" id="PF04707">
    <property type="entry name" value="PRELI"/>
    <property type="match status" value="1"/>
</dbReference>
<dbReference type="EMBL" id="CAJVRM010000734">
    <property type="protein sequence ID" value="CAG8983693.1"/>
    <property type="molecule type" value="Genomic_DNA"/>
</dbReference>
<dbReference type="PROSITE" id="PS50904">
    <property type="entry name" value="PRELI_MSF1"/>
    <property type="match status" value="1"/>
</dbReference>
<dbReference type="GO" id="GO:0005758">
    <property type="term" value="C:mitochondrial intermembrane space"/>
    <property type="evidence" value="ECO:0007669"/>
    <property type="project" value="InterPro"/>
</dbReference>
<keyword evidence="3" id="KW-1185">Reference proteome</keyword>
<evidence type="ECO:0000313" key="2">
    <source>
        <dbReference type="EMBL" id="CAG8983693.1"/>
    </source>
</evidence>